<proteinExistence type="predicted"/>
<dbReference type="Gene3D" id="3.80.10.10">
    <property type="entry name" value="Ribonuclease Inhibitor"/>
    <property type="match status" value="1"/>
</dbReference>
<gene>
    <name evidence="1" type="ORF">TWF730_005802</name>
</gene>
<protein>
    <submittedName>
        <fullName evidence="1">Uncharacterized protein</fullName>
    </submittedName>
</protein>
<sequence>MGGPIDHLIRYYDQVTDLEISIQRLIGSGLDKSSQQPIHSNLQALSVGIRWSPRAESVRHMSMEALWDVVNENSGSLDYLEIDFCPFNYTQRPEPGRCEHSIYKFLDVIRANSGTNRPENLRLFPLYEEHLEPDLKLKEISILGFPFEHEEATYLGRNPRFLNPNTLEVLKLSFCGKINMLVMELAGRFPKLRCLHVIGDVYREVVADVLPKLQPLTTLELSHYTYEPLSATILERHRCSLKRLWLQTYPIPFFPKDPSADLTNFQNWPQLEELCLSSHMLMLNSIRIPPSLRILRLLDYGGSTPQWKFNYSDITPVNVVVGFASDCFDDQPLLEGRDRPEFLALAVDEELPTHRGNIDTEGRVKMDTVAHIYLVEADEQTGARTGIKKVTESEFGDIYSDVQFLGIHSRPWSRYRWQGREPHCKTDR</sequence>
<evidence type="ECO:0000313" key="1">
    <source>
        <dbReference type="EMBL" id="KAK6362104.1"/>
    </source>
</evidence>
<dbReference type="AlphaFoldDB" id="A0AAV9VJN8"/>
<dbReference type="InterPro" id="IPR032675">
    <property type="entry name" value="LRR_dom_sf"/>
</dbReference>
<organism evidence="1 2">
    <name type="scientific">Orbilia blumenaviensis</name>
    <dbReference type="NCBI Taxonomy" id="1796055"/>
    <lineage>
        <taxon>Eukaryota</taxon>
        <taxon>Fungi</taxon>
        <taxon>Dikarya</taxon>
        <taxon>Ascomycota</taxon>
        <taxon>Pezizomycotina</taxon>
        <taxon>Orbiliomycetes</taxon>
        <taxon>Orbiliales</taxon>
        <taxon>Orbiliaceae</taxon>
        <taxon>Orbilia</taxon>
    </lineage>
</organism>
<name>A0AAV9VJN8_9PEZI</name>
<evidence type="ECO:0000313" key="2">
    <source>
        <dbReference type="Proteomes" id="UP001373714"/>
    </source>
</evidence>
<dbReference type="SUPFAM" id="SSF52047">
    <property type="entry name" value="RNI-like"/>
    <property type="match status" value="1"/>
</dbReference>
<dbReference type="EMBL" id="JAVHNS010000002">
    <property type="protein sequence ID" value="KAK6362104.1"/>
    <property type="molecule type" value="Genomic_DNA"/>
</dbReference>
<comment type="caution">
    <text evidence="1">The sequence shown here is derived from an EMBL/GenBank/DDBJ whole genome shotgun (WGS) entry which is preliminary data.</text>
</comment>
<dbReference type="Proteomes" id="UP001373714">
    <property type="component" value="Unassembled WGS sequence"/>
</dbReference>
<reference evidence="1 2" key="1">
    <citation type="submission" date="2019-10" db="EMBL/GenBank/DDBJ databases">
        <authorList>
            <person name="Palmer J.M."/>
        </authorList>
    </citation>
    <scope>NUCLEOTIDE SEQUENCE [LARGE SCALE GENOMIC DNA]</scope>
    <source>
        <strain evidence="1 2">TWF730</strain>
    </source>
</reference>
<keyword evidence="2" id="KW-1185">Reference proteome</keyword>
<accession>A0AAV9VJN8</accession>